<feature type="transmembrane region" description="Helical" evidence="7">
    <location>
        <begin position="287"/>
        <end position="310"/>
    </location>
</feature>
<evidence type="ECO:0000256" key="2">
    <source>
        <dbReference type="ARBA" id="ARBA00008789"/>
    </source>
</evidence>
<dbReference type="GO" id="GO:0043652">
    <property type="term" value="P:engulfment of apoptotic cell"/>
    <property type="evidence" value="ECO:0007669"/>
    <property type="project" value="TreeGrafter"/>
</dbReference>
<keyword evidence="5 7" id="KW-1133">Transmembrane helix</keyword>
<keyword evidence="3" id="KW-1003">Cell membrane</keyword>
<evidence type="ECO:0000313" key="8">
    <source>
        <dbReference type="Proteomes" id="UP000515204"/>
    </source>
</evidence>
<evidence type="ECO:0000256" key="3">
    <source>
        <dbReference type="ARBA" id="ARBA00022475"/>
    </source>
</evidence>
<name>A0A6P3WWH3_DINQU</name>
<organism evidence="8 9">
    <name type="scientific">Dinoponera quadriceps</name>
    <name type="common">South American ant</name>
    <dbReference type="NCBI Taxonomy" id="609295"/>
    <lineage>
        <taxon>Eukaryota</taxon>
        <taxon>Metazoa</taxon>
        <taxon>Ecdysozoa</taxon>
        <taxon>Arthropoda</taxon>
        <taxon>Hexapoda</taxon>
        <taxon>Insecta</taxon>
        <taxon>Pterygota</taxon>
        <taxon>Neoptera</taxon>
        <taxon>Endopterygota</taxon>
        <taxon>Hymenoptera</taxon>
        <taxon>Apocrita</taxon>
        <taxon>Aculeata</taxon>
        <taxon>Formicoidea</taxon>
        <taxon>Formicidae</taxon>
        <taxon>Ponerinae</taxon>
        <taxon>Ponerini</taxon>
        <taxon>Dinoponera</taxon>
    </lineage>
</organism>
<reference evidence="9 10" key="1">
    <citation type="submission" date="2025-04" db="UniProtKB">
        <authorList>
            <consortium name="RefSeq"/>
        </authorList>
    </citation>
    <scope>IDENTIFICATION</scope>
</reference>
<feature type="transmembrane region" description="Helical" evidence="7">
    <location>
        <begin position="335"/>
        <end position="354"/>
    </location>
</feature>
<evidence type="ECO:0000313" key="10">
    <source>
        <dbReference type="RefSeq" id="XP_014470453.1"/>
    </source>
</evidence>
<feature type="transmembrane region" description="Helical" evidence="7">
    <location>
        <begin position="262"/>
        <end position="281"/>
    </location>
</feature>
<keyword evidence="8" id="KW-1185">Reference proteome</keyword>
<dbReference type="GO" id="GO:0005886">
    <property type="term" value="C:plasma membrane"/>
    <property type="evidence" value="ECO:0007669"/>
    <property type="project" value="UniProtKB-SubCell"/>
</dbReference>
<evidence type="ECO:0000256" key="4">
    <source>
        <dbReference type="ARBA" id="ARBA00022692"/>
    </source>
</evidence>
<dbReference type="RefSeq" id="XP_014470451.1">
    <property type="nucleotide sequence ID" value="XM_014614965.1"/>
</dbReference>
<dbReference type="RefSeq" id="XP_014470453.1">
    <property type="nucleotide sequence ID" value="XM_014614967.1"/>
</dbReference>
<dbReference type="Proteomes" id="UP000515204">
    <property type="component" value="Unplaced"/>
</dbReference>
<proteinExistence type="inferred from homology"/>
<sequence length="436" mass="50612">MCTQGSDSECTANDIMRERNYEHCLPGYLTRILPHDHLDGDDVDITMTPRTYNWFIFCSICSILMHIIDMVFDYNIAIQYLLYNKITYFTWTICFIVIPSLINCIVSKRMQNQDKEIHTSTNDLNGTKISHIMIKNKYCFVVTVIFQLAPVLHYYESMKYALKAYQYGKSGDRVNASRNHSKMLTEVEDVALLRVFECFLEAAPQQILQLTILLKSHNEINFYFVHQVATIVSSLGSMGWAMATYNRSIRLAQQDKSNISNVGVAVQFFWHFFITVARILSVSVVASIWPIFTIICCIIHWICMTIWVVIDSHGMLQFCRDYSRSPHLKPKLREYVYSILFATVIGIIHIFIYFNTVDSNTFWKHLFFYILCFLENIACNVVWGYTSPAEVTCAWYFKVCLAFCTLSFFLGIAAMIIYYTIFHPSKKQHSAVSQIT</sequence>
<feature type="transmembrane region" description="Helical" evidence="7">
    <location>
        <begin position="220"/>
        <end position="241"/>
    </location>
</feature>
<dbReference type="InterPro" id="IPR018629">
    <property type="entry name" value="XK-rel"/>
</dbReference>
<evidence type="ECO:0000313" key="11">
    <source>
        <dbReference type="RefSeq" id="XP_014470454.1"/>
    </source>
</evidence>
<dbReference type="AlphaFoldDB" id="A0A6P3WWH3"/>
<feature type="transmembrane region" description="Helical" evidence="7">
    <location>
        <begin position="395"/>
        <end position="421"/>
    </location>
</feature>
<comment type="similarity">
    <text evidence="2 7">Belongs to the XK family.</text>
</comment>
<keyword evidence="6 7" id="KW-0472">Membrane</keyword>
<feature type="transmembrane region" description="Helical" evidence="7">
    <location>
        <begin position="51"/>
        <end position="68"/>
    </location>
</feature>
<evidence type="ECO:0000256" key="1">
    <source>
        <dbReference type="ARBA" id="ARBA00004651"/>
    </source>
</evidence>
<dbReference type="PANTHER" id="PTHR16024:SF6">
    <property type="entry name" value="XK-RELATED PROTEIN"/>
    <property type="match status" value="1"/>
</dbReference>
<dbReference type="PANTHER" id="PTHR16024">
    <property type="entry name" value="XK-RELATED PROTEIN"/>
    <property type="match status" value="1"/>
</dbReference>
<evidence type="ECO:0000256" key="5">
    <source>
        <dbReference type="ARBA" id="ARBA00022989"/>
    </source>
</evidence>
<evidence type="ECO:0000256" key="6">
    <source>
        <dbReference type="ARBA" id="ARBA00023136"/>
    </source>
</evidence>
<evidence type="ECO:0000256" key="7">
    <source>
        <dbReference type="RuleBase" id="RU910716"/>
    </source>
</evidence>
<keyword evidence="4 7" id="KW-0812">Transmembrane</keyword>
<dbReference type="Pfam" id="PF09815">
    <property type="entry name" value="XK-related"/>
    <property type="match status" value="1"/>
</dbReference>
<protein>
    <recommendedName>
        <fullName evidence="7">XK-related protein</fullName>
    </recommendedName>
</protein>
<feature type="transmembrane region" description="Helical" evidence="7">
    <location>
        <begin position="88"/>
        <end position="106"/>
    </location>
</feature>
<feature type="transmembrane region" description="Helical" evidence="7">
    <location>
        <begin position="138"/>
        <end position="155"/>
    </location>
</feature>
<dbReference type="GO" id="GO:0070782">
    <property type="term" value="P:phosphatidylserine exposure on apoptotic cell surface"/>
    <property type="evidence" value="ECO:0007669"/>
    <property type="project" value="TreeGrafter"/>
</dbReference>
<dbReference type="OrthoDB" id="6136301at2759"/>
<dbReference type="KEGG" id="dqu:106742223"/>
<feature type="transmembrane region" description="Helical" evidence="7">
    <location>
        <begin position="366"/>
        <end position="383"/>
    </location>
</feature>
<comment type="subcellular location">
    <subcellularLocation>
        <location evidence="1">Cell membrane</location>
        <topology evidence="1">Multi-pass membrane protein</topology>
    </subcellularLocation>
    <subcellularLocation>
        <location evidence="7">Membrane</location>
        <topology evidence="7">Multi-pass membrane protein</topology>
    </subcellularLocation>
</comment>
<accession>A0A6P3WWH3</accession>
<dbReference type="GO" id="GO:1902742">
    <property type="term" value="P:apoptotic process involved in development"/>
    <property type="evidence" value="ECO:0007669"/>
    <property type="project" value="TreeGrafter"/>
</dbReference>
<dbReference type="RefSeq" id="XP_014470454.1">
    <property type="nucleotide sequence ID" value="XM_014614968.1"/>
</dbReference>
<dbReference type="InterPro" id="IPR050895">
    <property type="entry name" value="XK-related_scramblase"/>
</dbReference>
<gene>
    <name evidence="9 10 11" type="primary">LOC106742223</name>
</gene>
<dbReference type="GeneID" id="106742223"/>
<evidence type="ECO:0000313" key="9">
    <source>
        <dbReference type="RefSeq" id="XP_014470451.1"/>
    </source>
</evidence>